<dbReference type="RefSeq" id="WP_108908494.1">
    <property type="nucleotide sequence ID" value="NZ_CP029188.1"/>
</dbReference>
<evidence type="ECO:0008006" key="3">
    <source>
        <dbReference type="Google" id="ProtNLM"/>
    </source>
</evidence>
<dbReference type="KEGG" id="stir:DDW44_30370"/>
<dbReference type="Proteomes" id="UP000244900">
    <property type="component" value="Chromosome"/>
</dbReference>
<dbReference type="AlphaFoldDB" id="A0A2S1T1Z4"/>
<keyword evidence="2" id="KW-1185">Reference proteome</keyword>
<accession>A0A2S1T1Z4</accession>
<evidence type="ECO:0000313" key="2">
    <source>
        <dbReference type="Proteomes" id="UP000244900"/>
    </source>
</evidence>
<organism evidence="1 2">
    <name type="scientific">Streptomyces tirandamycinicus</name>
    <dbReference type="NCBI Taxonomy" id="2174846"/>
    <lineage>
        <taxon>Bacteria</taxon>
        <taxon>Bacillati</taxon>
        <taxon>Actinomycetota</taxon>
        <taxon>Actinomycetes</taxon>
        <taxon>Kitasatosporales</taxon>
        <taxon>Streptomycetaceae</taxon>
        <taxon>Streptomyces</taxon>
    </lineage>
</organism>
<sequence>MGQNNAAARPRTYVVINGQPLFGDREITFVSAAPLGSTIRIRVGGRAATVTLTGESIAFGRLGATAVIRYL</sequence>
<name>A0A2S1T1Z4_9ACTN</name>
<reference evidence="1 2" key="1">
    <citation type="submission" date="2018-05" db="EMBL/GenBank/DDBJ databases">
        <title>Complete genome sequence of sponge-derived Streptomyces sp. HNM0039.</title>
        <authorList>
            <person name="Huang X."/>
            <person name="Zhou S."/>
        </authorList>
    </citation>
    <scope>NUCLEOTIDE SEQUENCE [LARGE SCALE GENOMIC DNA]</scope>
    <source>
        <strain evidence="1 2">HNM0039</strain>
    </source>
</reference>
<proteinExistence type="predicted"/>
<dbReference type="EMBL" id="CP029188">
    <property type="protein sequence ID" value="AWI32626.1"/>
    <property type="molecule type" value="Genomic_DNA"/>
</dbReference>
<protein>
    <recommendedName>
        <fullName evidence="3">DUF4115 domain-containing protein</fullName>
    </recommendedName>
</protein>
<gene>
    <name evidence="1" type="ORF">DDW44_30370</name>
</gene>
<evidence type="ECO:0000313" key="1">
    <source>
        <dbReference type="EMBL" id="AWI32626.1"/>
    </source>
</evidence>